<proteinExistence type="predicted"/>
<evidence type="ECO:0008006" key="8">
    <source>
        <dbReference type="Google" id="ProtNLM"/>
    </source>
</evidence>
<dbReference type="GO" id="GO:0006820">
    <property type="term" value="P:monoatomic anion transport"/>
    <property type="evidence" value="ECO:0007669"/>
    <property type="project" value="TreeGrafter"/>
</dbReference>
<protein>
    <recommendedName>
        <fullName evidence="8">Major facilitator superfamily (MFS) profile domain-containing protein</fullName>
    </recommendedName>
</protein>
<dbReference type="GO" id="GO:0022857">
    <property type="term" value="F:transmembrane transporter activity"/>
    <property type="evidence" value="ECO:0007669"/>
    <property type="project" value="InterPro"/>
</dbReference>
<dbReference type="OrthoDB" id="2985014at2759"/>
<reference evidence="6 7" key="1">
    <citation type="journal article" date="2017" name="Curr. Biol.">
        <title>Genome architecture and evolution of a unichromosomal asexual nematode.</title>
        <authorList>
            <person name="Fradin H."/>
            <person name="Zegar C."/>
            <person name="Gutwein M."/>
            <person name="Lucas J."/>
            <person name="Kovtun M."/>
            <person name="Corcoran D."/>
            <person name="Baugh L.R."/>
            <person name="Kiontke K."/>
            <person name="Gunsalus K."/>
            <person name="Fitch D.H."/>
            <person name="Piano F."/>
        </authorList>
    </citation>
    <scope>NUCLEOTIDE SEQUENCE [LARGE SCALE GENOMIC DNA]</scope>
    <source>
        <strain evidence="6">PF1309</strain>
    </source>
</reference>
<dbReference type="AlphaFoldDB" id="A0A2A2LCC1"/>
<evidence type="ECO:0000256" key="2">
    <source>
        <dbReference type="ARBA" id="ARBA00022692"/>
    </source>
</evidence>
<name>A0A2A2LCC1_9BILA</name>
<evidence type="ECO:0000256" key="4">
    <source>
        <dbReference type="ARBA" id="ARBA00023136"/>
    </source>
</evidence>
<dbReference type="InterPro" id="IPR036259">
    <property type="entry name" value="MFS_trans_sf"/>
</dbReference>
<dbReference type="PANTHER" id="PTHR11662:SF72">
    <property type="entry name" value="MAJOR FACILITATOR SUPERFAMILY (MFS) PROFILE DOMAIN-CONTAINING PROTEIN"/>
    <property type="match status" value="1"/>
</dbReference>
<evidence type="ECO:0000256" key="5">
    <source>
        <dbReference type="SAM" id="Phobius"/>
    </source>
</evidence>
<dbReference type="InterPro" id="IPR050382">
    <property type="entry name" value="MFS_Na/Anion_cotransporter"/>
</dbReference>
<keyword evidence="7" id="KW-1185">Reference proteome</keyword>
<comment type="subcellular location">
    <subcellularLocation>
        <location evidence="1">Membrane</location>
        <topology evidence="1">Multi-pass membrane protein</topology>
    </subcellularLocation>
</comment>
<evidence type="ECO:0000313" key="7">
    <source>
        <dbReference type="Proteomes" id="UP000218231"/>
    </source>
</evidence>
<feature type="transmembrane region" description="Helical" evidence="5">
    <location>
        <begin position="163"/>
        <end position="187"/>
    </location>
</feature>
<comment type="caution">
    <text evidence="6">The sequence shown here is derived from an EMBL/GenBank/DDBJ whole genome shotgun (WGS) entry which is preliminary data.</text>
</comment>
<dbReference type="EMBL" id="LIAE01006915">
    <property type="protein sequence ID" value="PAV83876.1"/>
    <property type="molecule type" value="Genomic_DNA"/>
</dbReference>
<dbReference type="PANTHER" id="PTHR11662">
    <property type="entry name" value="SOLUTE CARRIER FAMILY 17"/>
    <property type="match status" value="1"/>
</dbReference>
<feature type="transmembrane region" description="Helical" evidence="5">
    <location>
        <begin position="102"/>
        <end position="119"/>
    </location>
</feature>
<dbReference type="Gene3D" id="1.20.1250.20">
    <property type="entry name" value="MFS general substrate transporter like domains"/>
    <property type="match status" value="1"/>
</dbReference>
<dbReference type="GO" id="GO:0016020">
    <property type="term" value="C:membrane"/>
    <property type="evidence" value="ECO:0007669"/>
    <property type="project" value="UniProtKB-SubCell"/>
</dbReference>
<keyword evidence="4 5" id="KW-0472">Membrane</keyword>
<accession>A0A2A2LCC1</accession>
<dbReference type="STRING" id="2018661.A0A2A2LCC1"/>
<dbReference type="SUPFAM" id="SSF103473">
    <property type="entry name" value="MFS general substrate transporter"/>
    <property type="match status" value="1"/>
</dbReference>
<evidence type="ECO:0000313" key="6">
    <source>
        <dbReference type="EMBL" id="PAV83876.1"/>
    </source>
</evidence>
<keyword evidence="3 5" id="KW-1133">Transmembrane helix</keyword>
<evidence type="ECO:0000256" key="3">
    <source>
        <dbReference type="ARBA" id="ARBA00022989"/>
    </source>
</evidence>
<feature type="transmembrane region" description="Helical" evidence="5">
    <location>
        <begin position="340"/>
        <end position="359"/>
    </location>
</feature>
<gene>
    <name evidence="6" type="ORF">WR25_13588</name>
</gene>
<dbReference type="Proteomes" id="UP000218231">
    <property type="component" value="Unassembled WGS sequence"/>
</dbReference>
<feature type="transmembrane region" description="Helical" evidence="5">
    <location>
        <begin position="193"/>
        <end position="212"/>
    </location>
</feature>
<evidence type="ECO:0000256" key="1">
    <source>
        <dbReference type="ARBA" id="ARBA00004141"/>
    </source>
</evidence>
<dbReference type="InterPro" id="IPR011701">
    <property type="entry name" value="MFS"/>
</dbReference>
<organism evidence="6 7">
    <name type="scientific">Diploscapter pachys</name>
    <dbReference type="NCBI Taxonomy" id="2018661"/>
    <lineage>
        <taxon>Eukaryota</taxon>
        <taxon>Metazoa</taxon>
        <taxon>Ecdysozoa</taxon>
        <taxon>Nematoda</taxon>
        <taxon>Chromadorea</taxon>
        <taxon>Rhabditida</taxon>
        <taxon>Rhabditina</taxon>
        <taxon>Rhabditomorpha</taxon>
        <taxon>Rhabditoidea</taxon>
        <taxon>Rhabditidae</taxon>
        <taxon>Diploscapter</taxon>
    </lineage>
</organism>
<sequence>MPKMSTTLPIISSPKTPSLWSIHSVRLRVAISIALALTIEGLMRSNLNMAVVCMLNETSLAAIRPNLNLANRTHDCPVLTLGETKRPFKHNGELHWTAQDKAIIFASFYAGGLLATLLTEKLSQYCGPSRLVLYGAIVNVFGTFATPFIATQGGPISLEITRFVMGFGQASVIVAMFATAELCQLPWGWPMAFHVYGILGCVLCVLWFVFVFDTPHDARCISQQEIEHITANKKKSAKKANWQELLRSPLIWSIAGSSFAHNYITVGTITYLPLYYKSALNMSLTSGFVPGYNTSVVCVSPTQTAAIASFSRIWAQLAASIAPYQIGAITQTGAVNEWRIVFVTMIIISTITGIFFQVFGSD</sequence>
<feature type="transmembrane region" description="Helical" evidence="5">
    <location>
        <begin position="131"/>
        <end position="151"/>
    </location>
</feature>
<keyword evidence="2 5" id="KW-0812">Transmembrane</keyword>
<dbReference type="Pfam" id="PF07690">
    <property type="entry name" value="MFS_1"/>
    <property type="match status" value="2"/>
</dbReference>